<sequence>MSSALSQPQHRIAILVLRDFVAFDLAIPYQMFPLVSLSGGHKPYQVSFCGPEQSICSGALSISDIAPLELLSQVDTVIIPGIRNPLAFSEPEVLQALQQAARAGVRLASICTGACVLAAAGLLDNLRATTHWQLTPELAKRYPNIEVEEDMLFVDNGQLLTSAGLAAGQDLCLHMIASDFGAQAAETTADFFVMPLERQGCQSQRIHRQWLPQQQQLANLQLWLMDNLHLPLTLAQLAERACLSQRSLNRKFREQTGLAPMAWLGQARIRRAQSLLESSHMSVELIASSCGFASAAGLRDAFKRALGVSPSNWRKTYSGFSRP</sequence>
<evidence type="ECO:0000256" key="1">
    <source>
        <dbReference type="ARBA" id="ARBA00023015"/>
    </source>
</evidence>
<dbReference type="Gene3D" id="1.10.10.60">
    <property type="entry name" value="Homeodomain-like"/>
    <property type="match status" value="1"/>
</dbReference>
<dbReference type="SUPFAM" id="SSF52317">
    <property type="entry name" value="Class I glutamine amidotransferase-like"/>
    <property type="match status" value="1"/>
</dbReference>
<organism evidence="4 5">
    <name type="scientific">Shewanella algae</name>
    <dbReference type="NCBI Taxonomy" id="38313"/>
    <lineage>
        <taxon>Bacteria</taxon>
        <taxon>Pseudomonadati</taxon>
        <taxon>Pseudomonadota</taxon>
        <taxon>Gammaproteobacteria</taxon>
        <taxon>Alteromonadales</taxon>
        <taxon>Shewanellaceae</taxon>
        <taxon>Shewanella</taxon>
    </lineage>
</organism>
<evidence type="ECO:0000256" key="2">
    <source>
        <dbReference type="ARBA" id="ARBA00023163"/>
    </source>
</evidence>
<evidence type="ECO:0000313" key="4">
    <source>
        <dbReference type="EMBL" id="SUI66095.1"/>
    </source>
</evidence>
<dbReference type="InterPro" id="IPR009057">
    <property type="entry name" value="Homeodomain-like_sf"/>
</dbReference>
<keyword evidence="2" id="KW-0804">Transcription</keyword>
<gene>
    <name evidence="4" type="primary">rhaS</name>
    <name evidence="4" type="ORF">NCTC10738_01790</name>
</gene>
<dbReference type="Gene3D" id="3.40.50.880">
    <property type="match status" value="1"/>
</dbReference>
<dbReference type="InterPro" id="IPR052158">
    <property type="entry name" value="INH-QAR"/>
</dbReference>
<keyword evidence="5" id="KW-1185">Reference proteome</keyword>
<keyword evidence="1" id="KW-0805">Transcription regulation</keyword>
<feature type="domain" description="HTH araC/xylS-type" evidence="3">
    <location>
        <begin position="218"/>
        <end position="316"/>
    </location>
</feature>
<dbReference type="Pfam" id="PF01965">
    <property type="entry name" value="DJ-1_PfpI"/>
    <property type="match status" value="1"/>
</dbReference>
<dbReference type="CDD" id="cd03137">
    <property type="entry name" value="GATase1_AraC_1"/>
    <property type="match status" value="1"/>
</dbReference>
<dbReference type="PANTHER" id="PTHR43130">
    <property type="entry name" value="ARAC-FAMILY TRANSCRIPTIONAL REGULATOR"/>
    <property type="match status" value="1"/>
</dbReference>
<dbReference type="Proteomes" id="UP000254069">
    <property type="component" value="Unassembled WGS sequence"/>
</dbReference>
<evidence type="ECO:0000259" key="3">
    <source>
        <dbReference type="PROSITE" id="PS01124"/>
    </source>
</evidence>
<proteinExistence type="predicted"/>
<dbReference type="GO" id="GO:0043565">
    <property type="term" value="F:sequence-specific DNA binding"/>
    <property type="evidence" value="ECO:0007669"/>
    <property type="project" value="InterPro"/>
</dbReference>
<dbReference type="EMBL" id="UGYO01000001">
    <property type="protein sequence ID" value="SUI66095.1"/>
    <property type="molecule type" value="Genomic_DNA"/>
</dbReference>
<dbReference type="InterPro" id="IPR002818">
    <property type="entry name" value="DJ-1/PfpI"/>
</dbReference>
<dbReference type="GO" id="GO:0003700">
    <property type="term" value="F:DNA-binding transcription factor activity"/>
    <property type="evidence" value="ECO:0007669"/>
    <property type="project" value="InterPro"/>
</dbReference>
<dbReference type="SMART" id="SM00342">
    <property type="entry name" value="HTH_ARAC"/>
    <property type="match status" value="1"/>
</dbReference>
<dbReference type="InterPro" id="IPR018060">
    <property type="entry name" value="HTH_AraC"/>
</dbReference>
<dbReference type="PANTHER" id="PTHR43130:SF3">
    <property type="entry name" value="HTH-TYPE TRANSCRIPTIONAL REGULATOR RV1931C"/>
    <property type="match status" value="1"/>
</dbReference>
<dbReference type="RefSeq" id="WP_115389571.1">
    <property type="nucleotide sequence ID" value="NZ_AP024610.1"/>
</dbReference>
<name>A0A379ZPL7_9GAMM</name>
<dbReference type="SUPFAM" id="SSF46689">
    <property type="entry name" value="Homeodomain-like"/>
    <property type="match status" value="2"/>
</dbReference>
<dbReference type="PROSITE" id="PS01124">
    <property type="entry name" value="HTH_ARAC_FAMILY_2"/>
    <property type="match status" value="1"/>
</dbReference>
<accession>A0A379ZPL7</accession>
<protein>
    <submittedName>
        <fullName evidence="4">L-rhamnose operon regulatory protein rhaS</fullName>
    </submittedName>
</protein>
<dbReference type="Pfam" id="PF12833">
    <property type="entry name" value="HTH_18"/>
    <property type="match status" value="1"/>
</dbReference>
<evidence type="ECO:0000313" key="5">
    <source>
        <dbReference type="Proteomes" id="UP000254069"/>
    </source>
</evidence>
<dbReference type="InterPro" id="IPR029062">
    <property type="entry name" value="Class_I_gatase-like"/>
</dbReference>
<dbReference type="AlphaFoldDB" id="A0A379ZPL7"/>
<reference evidence="4 5" key="1">
    <citation type="submission" date="2018-06" db="EMBL/GenBank/DDBJ databases">
        <authorList>
            <consortium name="Pathogen Informatics"/>
            <person name="Doyle S."/>
        </authorList>
    </citation>
    <scope>NUCLEOTIDE SEQUENCE [LARGE SCALE GENOMIC DNA]</scope>
    <source>
        <strain evidence="4 5">NCTC10738</strain>
    </source>
</reference>